<dbReference type="AlphaFoldDB" id="A0A4P6KEG7"/>
<name>A0A4P6KEG7_9MICO</name>
<evidence type="ECO:0000313" key="1">
    <source>
        <dbReference type="EMBL" id="QBE48747.1"/>
    </source>
</evidence>
<organism evidence="1 2">
    <name type="scientific">Leucobacter triazinivorans</name>
    <dbReference type="NCBI Taxonomy" id="1784719"/>
    <lineage>
        <taxon>Bacteria</taxon>
        <taxon>Bacillati</taxon>
        <taxon>Actinomycetota</taxon>
        <taxon>Actinomycetes</taxon>
        <taxon>Micrococcales</taxon>
        <taxon>Microbacteriaceae</taxon>
        <taxon>Leucobacter</taxon>
    </lineage>
</organism>
<keyword evidence="2" id="KW-1185">Reference proteome</keyword>
<sequence>MTTTISDGVTTLHPKVWMQYVSDRDSNTREHTLLSGGIALTVAPATPRRVAVALLFNSEAESEACEQMHARPGILSITEEGRPTHSMQYAVVGTVRRELDPENAAVWIVTAEVREVGQ</sequence>
<accession>A0A4P6KEG7</accession>
<dbReference type="Proteomes" id="UP000289260">
    <property type="component" value="Chromosome"/>
</dbReference>
<dbReference type="OrthoDB" id="5074651at2"/>
<proteinExistence type="predicted"/>
<dbReference type="KEGG" id="ltr:EVS81_07810"/>
<dbReference type="RefSeq" id="WP_130109882.1">
    <property type="nucleotide sequence ID" value="NZ_CP035806.1"/>
</dbReference>
<gene>
    <name evidence="1" type="ORF">EVS81_07810</name>
</gene>
<protein>
    <submittedName>
        <fullName evidence="1">Uncharacterized protein</fullName>
    </submittedName>
</protein>
<evidence type="ECO:0000313" key="2">
    <source>
        <dbReference type="Proteomes" id="UP000289260"/>
    </source>
</evidence>
<reference evidence="1 2" key="1">
    <citation type="submission" date="2019-02" db="EMBL/GenBank/DDBJ databases">
        <authorList>
            <person name="Sun L."/>
            <person name="Pan D."/>
            <person name="Wu X."/>
        </authorList>
    </citation>
    <scope>NUCLEOTIDE SEQUENCE [LARGE SCALE GENOMIC DNA]</scope>
    <source>
        <strain evidence="1 2">JW-1</strain>
    </source>
</reference>
<dbReference type="EMBL" id="CP035806">
    <property type="protein sequence ID" value="QBE48747.1"/>
    <property type="molecule type" value="Genomic_DNA"/>
</dbReference>